<dbReference type="InterPro" id="IPR004360">
    <property type="entry name" value="Glyas_Fos-R_dOase_dom"/>
</dbReference>
<dbReference type="PANTHER" id="PTHR21366:SF14">
    <property type="entry name" value="GLYOXALASE DOMAIN-CONTAINING PROTEIN 5"/>
    <property type="match status" value="1"/>
</dbReference>
<evidence type="ECO:0000259" key="1">
    <source>
        <dbReference type="PROSITE" id="PS51819"/>
    </source>
</evidence>
<dbReference type="Gene3D" id="3.10.180.10">
    <property type="entry name" value="2,3-Dihydroxybiphenyl 1,2-Dioxygenase, domain 1"/>
    <property type="match status" value="1"/>
</dbReference>
<evidence type="ECO:0000313" key="3">
    <source>
        <dbReference type="Proteomes" id="UP000307380"/>
    </source>
</evidence>
<dbReference type="OrthoDB" id="9804907at2"/>
<dbReference type="RefSeq" id="WP_136424860.1">
    <property type="nucleotide sequence ID" value="NZ_OZ241748.1"/>
</dbReference>
<comment type="caution">
    <text evidence="2">The sequence shown here is derived from an EMBL/GenBank/DDBJ whole genome shotgun (WGS) entry which is preliminary data.</text>
</comment>
<protein>
    <submittedName>
        <fullName evidence="2">Extradiol dioxygenase</fullName>
    </submittedName>
</protein>
<dbReference type="InterPro" id="IPR050383">
    <property type="entry name" value="GlyoxalaseI/FosfomycinResist"/>
</dbReference>
<dbReference type="SUPFAM" id="SSF54593">
    <property type="entry name" value="Glyoxalase/Bleomycin resistance protein/Dihydroxybiphenyl dioxygenase"/>
    <property type="match status" value="1"/>
</dbReference>
<dbReference type="EMBL" id="SSSN01000009">
    <property type="protein sequence ID" value="THG32558.1"/>
    <property type="molecule type" value="Genomic_DNA"/>
</dbReference>
<dbReference type="Proteomes" id="UP000307380">
    <property type="component" value="Unassembled WGS sequence"/>
</dbReference>
<dbReference type="PROSITE" id="PS51819">
    <property type="entry name" value="VOC"/>
    <property type="match status" value="1"/>
</dbReference>
<accession>A0A4S4FQF4</accession>
<reference evidence="2 3" key="1">
    <citation type="submission" date="2019-04" db="EMBL/GenBank/DDBJ databases">
        <authorList>
            <person name="Jiang L."/>
        </authorList>
    </citation>
    <scope>NUCLEOTIDE SEQUENCE [LARGE SCALE GENOMIC DNA]</scope>
    <source>
        <strain evidence="2 3">YIM 131861</strain>
    </source>
</reference>
<dbReference type="GO" id="GO:0051213">
    <property type="term" value="F:dioxygenase activity"/>
    <property type="evidence" value="ECO:0007669"/>
    <property type="project" value="UniProtKB-KW"/>
</dbReference>
<dbReference type="Pfam" id="PF00903">
    <property type="entry name" value="Glyoxalase"/>
    <property type="match status" value="1"/>
</dbReference>
<dbReference type="InterPro" id="IPR029068">
    <property type="entry name" value="Glyas_Bleomycin-R_OHBP_Dase"/>
</dbReference>
<dbReference type="AlphaFoldDB" id="A0A4S4FQF4"/>
<keyword evidence="2" id="KW-0223">Dioxygenase</keyword>
<proteinExistence type="predicted"/>
<name>A0A4S4FQF4_9MICO</name>
<organism evidence="2 3">
    <name type="scientific">Orlajensenia flava</name>
    <dbReference type="NCBI Taxonomy" id="2565934"/>
    <lineage>
        <taxon>Bacteria</taxon>
        <taxon>Bacillati</taxon>
        <taxon>Actinomycetota</taxon>
        <taxon>Actinomycetes</taxon>
        <taxon>Micrococcales</taxon>
        <taxon>Microbacteriaceae</taxon>
        <taxon>Orlajensenia</taxon>
    </lineage>
</organism>
<dbReference type="PANTHER" id="PTHR21366">
    <property type="entry name" value="GLYOXALASE FAMILY PROTEIN"/>
    <property type="match status" value="1"/>
</dbReference>
<sequence>MTESRRRRPRPITRPKFHHTTLATRKLDEMVSFYENVAGLEPVYHGPGAAWLTNDEANHRIALLALPDLKEPDDKGHTIGLHHTAFEYRSFSQWIDNYERLAAEGIHPFLNLDHGMTMSMYYQDPEGNGVEIQVDVFGDWAKSKEFMWASAEFDANPIGVHFDPAQVSAARRSGLTFEEIHGRATAGEYLPDVIPEVYLPEFW</sequence>
<keyword evidence="3" id="KW-1185">Reference proteome</keyword>
<evidence type="ECO:0000313" key="2">
    <source>
        <dbReference type="EMBL" id="THG32558.1"/>
    </source>
</evidence>
<dbReference type="InterPro" id="IPR037523">
    <property type="entry name" value="VOC_core"/>
</dbReference>
<feature type="domain" description="VOC" evidence="1">
    <location>
        <begin position="16"/>
        <end position="135"/>
    </location>
</feature>
<keyword evidence="2" id="KW-0560">Oxidoreductase</keyword>
<gene>
    <name evidence="2" type="ORF">E6C70_12445</name>
</gene>